<feature type="chain" id="PRO_5040362582" evidence="2">
    <location>
        <begin position="28"/>
        <end position="207"/>
    </location>
</feature>
<dbReference type="InterPro" id="IPR015915">
    <property type="entry name" value="Kelch-typ_b-propeller"/>
</dbReference>
<sequence length="207" mass="22796">MMKPRAGKSLVKIAIIALALLPNLILAQQESDERAYFSTLVYNHSIYAVGGTMTQFSILDYTNGIDVNTLKWQLLKYKIPPYEHGVAFKDANGDFLLQAGGNSTTDMEEMVKCTHKTLSCTSALSLKNSPPVTALMTATVNPNTNLVYYYGGVMVNTVTHEYRMTTNASSTFTSLDTTKNPMAWESLNPSYPNAHRPSRAGHSSNIM</sequence>
<dbReference type="Proteomes" id="UP000716291">
    <property type="component" value="Unassembled WGS sequence"/>
</dbReference>
<dbReference type="AlphaFoldDB" id="A0A9P6X4D0"/>
<gene>
    <name evidence="3" type="ORF">G6F64_008798</name>
</gene>
<name>A0A9P6X4D0_RHIOR</name>
<keyword evidence="4" id="KW-1185">Reference proteome</keyword>
<dbReference type="SUPFAM" id="SSF117281">
    <property type="entry name" value="Kelch motif"/>
    <property type="match status" value="1"/>
</dbReference>
<evidence type="ECO:0000313" key="4">
    <source>
        <dbReference type="Proteomes" id="UP000716291"/>
    </source>
</evidence>
<evidence type="ECO:0000313" key="3">
    <source>
        <dbReference type="EMBL" id="KAG1304912.1"/>
    </source>
</evidence>
<accession>A0A9P6X4D0</accession>
<keyword evidence="2" id="KW-0732">Signal</keyword>
<proteinExistence type="predicted"/>
<reference evidence="3" key="1">
    <citation type="journal article" date="2020" name="Microb. Genom.">
        <title>Genetic diversity of clinical and environmental Mucorales isolates obtained from an investigation of mucormycosis cases among solid organ transplant recipients.</title>
        <authorList>
            <person name="Nguyen M.H."/>
            <person name="Kaul D."/>
            <person name="Muto C."/>
            <person name="Cheng S.J."/>
            <person name="Richter R.A."/>
            <person name="Bruno V.M."/>
            <person name="Liu G."/>
            <person name="Beyhan S."/>
            <person name="Sundermann A.J."/>
            <person name="Mounaud S."/>
            <person name="Pasculle A.W."/>
            <person name="Nierman W.C."/>
            <person name="Driscoll E."/>
            <person name="Cumbie R."/>
            <person name="Clancy C.J."/>
            <person name="Dupont C.L."/>
        </authorList>
    </citation>
    <scope>NUCLEOTIDE SEQUENCE</scope>
    <source>
        <strain evidence="3">GL11</strain>
    </source>
</reference>
<organism evidence="3 4">
    <name type="scientific">Rhizopus oryzae</name>
    <name type="common">Mucormycosis agent</name>
    <name type="synonym">Rhizopus arrhizus var. delemar</name>
    <dbReference type="NCBI Taxonomy" id="64495"/>
    <lineage>
        <taxon>Eukaryota</taxon>
        <taxon>Fungi</taxon>
        <taxon>Fungi incertae sedis</taxon>
        <taxon>Mucoromycota</taxon>
        <taxon>Mucoromycotina</taxon>
        <taxon>Mucoromycetes</taxon>
        <taxon>Mucorales</taxon>
        <taxon>Mucorineae</taxon>
        <taxon>Rhizopodaceae</taxon>
        <taxon>Rhizopus</taxon>
    </lineage>
</organism>
<dbReference type="Gene3D" id="2.120.10.80">
    <property type="entry name" value="Kelch-type beta propeller"/>
    <property type="match status" value="1"/>
</dbReference>
<feature type="region of interest" description="Disordered" evidence="1">
    <location>
        <begin position="186"/>
        <end position="207"/>
    </location>
</feature>
<evidence type="ECO:0000256" key="2">
    <source>
        <dbReference type="SAM" id="SignalP"/>
    </source>
</evidence>
<evidence type="ECO:0000256" key="1">
    <source>
        <dbReference type="SAM" id="MobiDB-lite"/>
    </source>
</evidence>
<protein>
    <submittedName>
        <fullName evidence="3">Uncharacterized protein</fullName>
    </submittedName>
</protein>
<feature type="signal peptide" evidence="2">
    <location>
        <begin position="1"/>
        <end position="27"/>
    </location>
</feature>
<dbReference type="EMBL" id="JAANQT010001501">
    <property type="protein sequence ID" value="KAG1304912.1"/>
    <property type="molecule type" value="Genomic_DNA"/>
</dbReference>
<comment type="caution">
    <text evidence="3">The sequence shown here is derived from an EMBL/GenBank/DDBJ whole genome shotgun (WGS) entry which is preliminary data.</text>
</comment>